<reference evidence="1 2" key="1">
    <citation type="submission" date="2018-06" db="EMBL/GenBank/DDBJ databases">
        <title>Draft Whole-Genome Sequence of the purple photosynthetic bacterium Rhodospeudomonas palustris XCP.</title>
        <authorList>
            <person name="Rayyan A."/>
            <person name="Meyer T.E."/>
            <person name="Kyndt J.A."/>
        </authorList>
    </citation>
    <scope>NUCLEOTIDE SEQUENCE [LARGE SCALE GENOMIC DNA]</scope>
    <source>
        <strain evidence="1 2">XCP</strain>
    </source>
</reference>
<dbReference type="AlphaFoldDB" id="A0A323UYI0"/>
<evidence type="ECO:0000313" key="2">
    <source>
        <dbReference type="Proteomes" id="UP000248134"/>
    </source>
</evidence>
<dbReference type="Proteomes" id="UP000248134">
    <property type="component" value="Unassembled WGS sequence"/>
</dbReference>
<dbReference type="EMBL" id="QKQS01000009">
    <property type="protein sequence ID" value="PZA12878.1"/>
    <property type="molecule type" value="Genomic_DNA"/>
</dbReference>
<sequence length="74" mass="8642">MARIELKVDRGNGLWYLVWAETEQVVGHLSEESPGRFRILPDGPYWSPMKSFGGQLFDTPEAALEEVRVYFRRR</sequence>
<protein>
    <submittedName>
        <fullName evidence="1">Uncharacterized protein</fullName>
    </submittedName>
</protein>
<comment type="caution">
    <text evidence="1">The sequence shown here is derived from an EMBL/GenBank/DDBJ whole genome shotgun (WGS) entry which is preliminary data.</text>
</comment>
<accession>A0A323UYI0</accession>
<evidence type="ECO:0000313" key="1">
    <source>
        <dbReference type="EMBL" id="PZA12878.1"/>
    </source>
</evidence>
<organism evidence="1 2">
    <name type="scientific">Rhodopseudomonas palustris</name>
    <dbReference type="NCBI Taxonomy" id="1076"/>
    <lineage>
        <taxon>Bacteria</taxon>
        <taxon>Pseudomonadati</taxon>
        <taxon>Pseudomonadota</taxon>
        <taxon>Alphaproteobacteria</taxon>
        <taxon>Hyphomicrobiales</taxon>
        <taxon>Nitrobacteraceae</taxon>
        <taxon>Rhodopseudomonas</taxon>
    </lineage>
</organism>
<proteinExistence type="predicted"/>
<gene>
    <name evidence="1" type="ORF">DNX69_06160</name>
</gene>
<name>A0A323UYI0_RHOPL</name>